<sequence length="617" mass="66824">MSETESKMDDEENKRCRCSRNIVTFTLSYGFSSMVTSALSIYMSSQITTLERQFDLSSGESGIILSCNDIGFLLTVLLFGHFGPRFHIPRLLSMAVILYGISGLLCSLPQFISGFSLQLSDGSPLNSSEDSSKVSLCRLEGNQTTKSCSAEETQKAESVKWVVVYIGICLGIQGVGKSPRSSLGTLFIDNNTDKVKTGLYLGISIAMGMMGPFVALMLGGLFGKIPVDLKYTTMTPEDSRWIGAWWLGFLLFGALSILAAIPLATFPRSLALAPSDNESPTKQIENKNKETCCDMIKSLPRGLYKVVRCAVFDICLAAILCLLFGAMGNTIFGPKYIENQFNVPTWKANVILGVEKLGTGIFGVFLGGYLTSRLRMSRRQCLKMVIILSFLTTALSSLEFIFGCENPPIGGVGGIAVPASVQSCQCEGVPYEAVCGSDGQTFITPCHAGCHNVTENVYSDCRFVSGDQTARPGICDSGCQFLIPYVAVSMVSTLIATMSIMPIYLVFLRSVPDDSRALALSIMSAMVALLVFIPTPIVFGKIYDSTCLLWKYTCGVRGACGLYDIVDMRYRLIALDVGCRGCALVLYMVALCVAVSQDKDQDTDDGNEVVDIGLKPI</sequence>
<feature type="transmembrane region" description="Helical" evidence="8">
    <location>
        <begin position="517"/>
        <end position="539"/>
    </location>
</feature>
<reference evidence="10 11" key="1">
    <citation type="journal article" date="2017" name="Nat. Ecol. Evol.">
        <title>Scallop genome provides insights into evolution of bilaterian karyotype and development.</title>
        <authorList>
            <person name="Wang S."/>
            <person name="Zhang J."/>
            <person name="Jiao W."/>
            <person name="Li J."/>
            <person name="Xun X."/>
            <person name="Sun Y."/>
            <person name="Guo X."/>
            <person name="Huan P."/>
            <person name="Dong B."/>
            <person name="Zhang L."/>
            <person name="Hu X."/>
            <person name="Sun X."/>
            <person name="Wang J."/>
            <person name="Zhao C."/>
            <person name="Wang Y."/>
            <person name="Wang D."/>
            <person name="Huang X."/>
            <person name="Wang R."/>
            <person name="Lv J."/>
            <person name="Li Y."/>
            <person name="Zhang Z."/>
            <person name="Liu B."/>
            <person name="Lu W."/>
            <person name="Hui Y."/>
            <person name="Liang J."/>
            <person name="Zhou Z."/>
            <person name="Hou R."/>
            <person name="Li X."/>
            <person name="Liu Y."/>
            <person name="Li H."/>
            <person name="Ning X."/>
            <person name="Lin Y."/>
            <person name="Zhao L."/>
            <person name="Xing Q."/>
            <person name="Dou J."/>
            <person name="Li Y."/>
            <person name="Mao J."/>
            <person name="Guo H."/>
            <person name="Dou H."/>
            <person name="Li T."/>
            <person name="Mu C."/>
            <person name="Jiang W."/>
            <person name="Fu Q."/>
            <person name="Fu X."/>
            <person name="Miao Y."/>
            <person name="Liu J."/>
            <person name="Yu Q."/>
            <person name="Li R."/>
            <person name="Liao H."/>
            <person name="Li X."/>
            <person name="Kong Y."/>
            <person name="Jiang Z."/>
            <person name="Chourrout D."/>
            <person name="Li R."/>
            <person name="Bao Z."/>
        </authorList>
    </citation>
    <scope>NUCLEOTIDE SEQUENCE [LARGE SCALE GENOMIC DNA]</scope>
    <source>
        <strain evidence="10 11">PY_sf001</strain>
    </source>
</reference>
<dbReference type="GO" id="GO:0006811">
    <property type="term" value="P:monoatomic ion transport"/>
    <property type="evidence" value="ECO:0007669"/>
    <property type="project" value="UniProtKB-KW"/>
</dbReference>
<feature type="transmembrane region" description="Helical" evidence="8">
    <location>
        <begin position="242"/>
        <end position="264"/>
    </location>
</feature>
<keyword evidence="7" id="KW-1015">Disulfide bond</keyword>
<dbReference type="OrthoDB" id="6145170at2759"/>
<dbReference type="InterPro" id="IPR002350">
    <property type="entry name" value="Kazal_dom"/>
</dbReference>
<gene>
    <name evidence="10" type="ORF">KP79_PYT23497</name>
</gene>
<dbReference type="InterPro" id="IPR036058">
    <property type="entry name" value="Kazal_dom_sf"/>
</dbReference>
<dbReference type="SUPFAM" id="SSF103473">
    <property type="entry name" value="MFS general substrate transporter"/>
    <property type="match status" value="1"/>
</dbReference>
<dbReference type="PANTHER" id="PTHR11388:SF157">
    <property type="entry name" value="SOLUTE CARRIER ORGANIC ANION TRANSPORTER FAMILY MEMBER 2A1-LIKE"/>
    <property type="match status" value="1"/>
</dbReference>
<dbReference type="NCBIfam" id="TIGR00805">
    <property type="entry name" value="oat"/>
    <property type="match status" value="1"/>
</dbReference>
<feature type="transmembrane region" description="Helical" evidence="8">
    <location>
        <begin position="91"/>
        <end position="112"/>
    </location>
</feature>
<feature type="domain" description="Kazal-like" evidence="9">
    <location>
        <begin position="418"/>
        <end position="463"/>
    </location>
</feature>
<keyword evidence="6 8" id="KW-0472">Membrane</keyword>
<dbReference type="GO" id="GO:0043252">
    <property type="term" value="P:sodium-independent organic anion transport"/>
    <property type="evidence" value="ECO:0007669"/>
    <property type="project" value="TreeGrafter"/>
</dbReference>
<dbReference type="Pfam" id="PF07648">
    <property type="entry name" value="Kazal_2"/>
    <property type="match status" value="1"/>
</dbReference>
<name>A0A210QMT9_MIZYE</name>
<dbReference type="GO" id="GO:0016323">
    <property type="term" value="C:basolateral plasma membrane"/>
    <property type="evidence" value="ECO:0007669"/>
    <property type="project" value="TreeGrafter"/>
</dbReference>
<keyword evidence="11" id="KW-1185">Reference proteome</keyword>
<dbReference type="PROSITE" id="PS51465">
    <property type="entry name" value="KAZAL_2"/>
    <property type="match status" value="1"/>
</dbReference>
<comment type="subcellular location">
    <subcellularLocation>
        <location evidence="1 8">Cell membrane</location>
        <topology evidence="1 8">Multi-pass membrane protein</topology>
    </subcellularLocation>
</comment>
<keyword evidence="8" id="KW-0406">Ion transport</keyword>
<dbReference type="GO" id="GO:0015347">
    <property type="term" value="F:sodium-independent organic anion transmembrane transporter activity"/>
    <property type="evidence" value="ECO:0007669"/>
    <property type="project" value="TreeGrafter"/>
</dbReference>
<protein>
    <recommendedName>
        <fullName evidence="8">Solute carrier organic anion transporter family member</fullName>
    </recommendedName>
</protein>
<dbReference type="Pfam" id="PF03137">
    <property type="entry name" value="OATP"/>
    <property type="match status" value="1"/>
</dbReference>
<evidence type="ECO:0000256" key="5">
    <source>
        <dbReference type="ARBA" id="ARBA00022989"/>
    </source>
</evidence>
<feature type="transmembrane region" description="Helical" evidence="8">
    <location>
        <begin position="306"/>
        <end position="328"/>
    </location>
</feature>
<dbReference type="InterPro" id="IPR036259">
    <property type="entry name" value="MFS_trans_sf"/>
</dbReference>
<comment type="caution">
    <text evidence="10">The sequence shown here is derived from an EMBL/GenBank/DDBJ whole genome shotgun (WGS) entry which is preliminary data.</text>
</comment>
<evidence type="ECO:0000256" key="2">
    <source>
        <dbReference type="ARBA" id="ARBA00009657"/>
    </source>
</evidence>
<comment type="caution">
    <text evidence="8">Lacks conserved residue(s) required for the propagation of feature annotation.</text>
</comment>
<dbReference type="Proteomes" id="UP000242188">
    <property type="component" value="Unassembled WGS sequence"/>
</dbReference>
<accession>A0A210QMT9</accession>
<evidence type="ECO:0000313" key="11">
    <source>
        <dbReference type="Proteomes" id="UP000242188"/>
    </source>
</evidence>
<feature type="transmembrane region" description="Helical" evidence="8">
    <location>
        <begin position="62"/>
        <end position="79"/>
    </location>
</feature>
<evidence type="ECO:0000313" key="10">
    <source>
        <dbReference type="EMBL" id="OWF50049.1"/>
    </source>
</evidence>
<keyword evidence="5 8" id="KW-1133">Transmembrane helix</keyword>
<keyword evidence="8" id="KW-0813">Transport</keyword>
<evidence type="ECO:0000259" key="9">
    <source>
        <dbReference type="PROSITE" id="PS51465"/>
    </source>
</evidence>
<feature type="transmembrane region" description="Helical" evidence="8">
    <location>
        <begin position="482"/>
        <end position="505"/>
    </location>
</feature>
<keyword evidence="3" id="KW-1003">Cell membrane</keyword>
<evidence type="ECO:0000256" key="6">
    <source>
        <dbReference type="ARBA" id="ARBA00023136"/>
    </source>
</evidence>
<feature type="transmembrane region" description="Helical" evidence="8">
    <location>
        <begin position="21"/>
        <end position="42"/>
    </location>
</feature>
<dbReference type="InterPro" id="IPR004156">
    <property type="entry name" value="OATP"/>
</dbReference>
<feature type="transmembrane region" description="Helical" evidence="8">
    <location>
        <begin position="159"/>
        <end position="176"/>
    </location>
</feature>
<feature type="transmembrane region" description="Helical" evidence="8">
    <location>
        <begin position="348"/>
        <end position="370"/>
    </location>
</feature>
<feature type="transmembrane region" description="Helical" evidence="8">
    <location>
        <begin position="382"/>
        <end position="402"/>
    </location>
</feature>
<proteinExistence type="inferred from homology"/>
<comment type="similarity">
    <text evidence="2 8">Belongs to the organo anion transporter (TC 2.A.60) family.</text>
</comment>
<evidence type="ECO:0000256" key="4">
    <source>
        <dbReference type="ARBA" id="ARBA00022692"/>
    </source>
</evidence>
<evidence type="ECO:0000256" key="7">
    <source>
        <dbReference type="ARBA" id="ARBA00023157"/>
    </source>
</evidence>
<keyword evidence="4 8" id="KW-0812">Transmembrane</keyword>
<dbReference type="PANTHER" id="PTHR11388">
    <property type="entry name" value="ORGANIC ANION TRANSPORTER"/>
    <property type="match status" value="1"/>
</dbReference>
<dbReference type="AlphaFoldDB" id="A0A210QMT9"/>
<evidence type="ECO:0000256" key="3">
    <source>
        <dbReference type="ARBA" id="ARBA00022475"/>
    </source>
</evidence>
<feature type="transmembrane region" description="Helical" evidence="8">
    <location>
        <begin position="197"/>
        <end position="222"/>
    </location>
</feature>
<evidence type="ECO:0000256" key="1">
    <source>
        <dbReference type="ARBA" id="ARBA00004651"/>
    </source>
</evidence>
<evidence type="ECO:0000256" key="8">
    <source>
        <dbReference type="RuleBase" id="RU362056"/>
    </source>
</evidence>
<dbReference type="CDD" id="cd17336">
    <property type="entry name" value="MFS_SLCO_OATP"/>
    <property type="match status" value="1"/>
</dbReference>
<dbReference type="Gene3D" id="1.20.1250.20">
    <property type="entry name" value="MFS general substrate transporter like domains"/>
    <property type="match status" value="1"/>
</dbReference>
<dbReference type="SUPFAM" id="SSF100895">
    <property type="entry name" value="Kazal-type serine protease inhibitors"/>
    <property type="match status" value="1"/>
</dbReference>
<dbReference type="EMBL" id="NEDP02002776">
    <property type="protein sequence ID" value="OWF50049.1"/>
    <property type="molecule type" value="Genomic_DNA"/>
</dbReference>
<organism evidence="10 11">
    <name type="scientific">Mizuhopecten yessoensis</name>
    <name type="common">Japanese scallop</name>
    <name type="synonym">Patinopecten yessoensis</name>
    <dbReference type="NCBI Taxonomy" id="6573"/>
    <lineage>
        <taxon>Eukaryota</taxon>
        <taxon>Metazoa</taxon>
        <taxon>Spiralia</taxon>
        <taxon>Lophotrochozoa</taxon>
        <taxon>Mollusca</taxon>
        <taxon>Bivalvia</taxon>
        <taxon>Autobranchia</taxon>
        <taxon>Pteriomorphia</taxon>
        <taxon>Pectinida</taxon>
        <taxon>Pectinoidea</taxon>
        <taxon>Pectinidae</taxon>
        <taxon>Mizuhopecten</taxon>
    </lineage>
</organism>